<reference evidence="1" key="1">
    <citation type="journal article" date="2021" name="Proc. Natl. Acad. Sci. U.S.A.">
        <title>A Catalog of Tens of Thousands of Viruses from Human Metagenomes Reveals Hidden Associations with Chronic Diseases.</title>
        <authorList>
            <person name="Tisza M.J."/>
            <person name="Buck C.B."/>
        </authorList>
    </citation>
    <scope>NUCLEOTIDE SEQUENCE</scope>
    <source>
        <strain evidence="1">CtJLD79</strain>
    </source>
</reference>
<proteinExistence type="predicted"/>
<protein>
    <submittedName>
        <fullName evidence="1">Uncharacterized protein</fullName>
    </submittedName>
</protein>
<organism evidence="1">
    <name type="scientific">virus sp. ctJLD79</name>
    <dbReference type="NCBI Taxonomy" id="2827987"/>
    <lineage>
        <taxon>Viruses</taxon>
    </lineage>
</organism>
<accession>A0A8S5REC0</accession>
<sequence length="45" mass="4875">MEVLFPPVSVQICLPYTSGRLSPFAIAPKLLEMPHHFCGFGSANA</sequence>
<dbReference type="EMBL" id="BK059097">
    <property type="protein sequence ID" value="DAE29711.1"/>
    <property type="molecule type" value="Genomic_DNA"/>
</dbReference>
<name>A0A8S5REC0_9VIRU</name>
<evidence type="ECO:0000313" key="1">
    <source>
        <dbReference type="EMBL" id="DAE29711.1"/>
    </source>
</evidence>